<evidence type="ECO:0000256" key="8">
    <source>
        <dbReference type="ARBA" id="ARBA00023136"/>
    </source>
</evidence>
<comment type="similarity">
    <text evidence="2">Belongs to the GOSR1 family.</text>
</comment>
<dbReference type="EMBL" id="LN871599">
    <property type="protein sequence ID" value="CCF75514.1"/>
    <property type="molecule type" value="Genomic_DNA"/>
</dbReference>
<dbReference type="GO" id="GO:0005797">
    <property type="term" value="C:Golgi medial cisterna"/>
    <property type="evidence" value="ECO:0007669"/>
    <property type="project" value="TreeGrafter"/>
</dbReference>
<dbReference type="AlphaFoldDB" id="I7I9R8"/>
<evidence type="ECO:0000256" key="6">
    <source>
        <dbReference type="ARBA" id="ARBA00022989"/>
    </source>
</evidence>
<evidence type="ECO:0000313" key="11">
    <source>
        <dbReference type="EMBL" id="CCF75514.1"/>
    </source>
</evidence>
<dbReference type="PANTHER" id="PTHR21094">
    <property type="entry name" value="GOS-28 SNARE- RELATED"/>
    <property type="match status" value="1"/>
</dbReference>
<feature type="region of interest" description="Disordered" evidence="9">
    <location>
        <begin position="1"/>
        <end position="27"/>
    </location>
</feature>
<dbReference type="GO" id="GO:0048219">
    <property type="term" value="P:inter-Golgi cisterna vesicle-mediated transport"/>
    <property type="evidence" value="ECO:0007669"/>
    <property type="project" value="TreeGrafter"/>
</dbReference>
<comment type="subcellular location">
    <subcellularLocation>
        <location evidence="1">Golgi apparatus membrane</location>
        <topology evidence="1">Single-pass type IV membrane protein</topology>
    </subcellularLocation>
</comment>
<evidence type="ECO:0000256" key="10">
    <source>
        <dbReference type="SAM" id="Phobius"/>
    </source>
</evidence>
<keyword evidence="5" id="KW-0653">Protein transport</keyword>
<gene>
    <name evidence="11" type="ORF">BmR1_04g06590</name>
</gene>
<evidence type="ECO:0000256" key="2">
    <source>
        <dbReference type="ARBA" id="ARBA00008473"/>
    </source>
</evidence>
<organism evidence="11 12">
    <name type="scientific">Babesia microti (strain RI)</name>
    <dbReference type="NCBI Taxonomy" id="1133968"/>
    <lineage>
        <taxon>Eukaryota</taxon>
        <taxon>Sar</taxon>
        <taxon>Alveolata</taxon>
        <taxon>Apicomplexa</taxon>
        <taxon>Aconoidasida</taxon>
        <taxon>Piroplasmida</taxon>
        <taxon>Babesiidae</taxon>
        <taxon>Babesia</taxon>
    </lineage>
</organism>
<dbReference type="GeneID" id="24425963"/>
<dbReference type="GO" id="GO:0031201">
    <property type="term" value="C:SNARE complex"/>
    <property type="evidence" value="ECO:0007669"/>
    <property type="project" value="TreeGrafter"/>
</dbReference>
<protein>
    <recommendedName>
        <fullName evidence="13">SNARE protein</fullName>
    </recommendedName>
</protein>
<keyword evidence="6 10" id="KW-1133">Transmembrane helix</keyword>
<dbReference type="KEGG" id="bmic:BmR1_04g06590"/>
<sequence>MGHMSQYQHQPDFDASDHSSNHDNTSCLDSKSQFNDEALCFDYVKKKIRALQNSIENDLSELSLQTVGLNKPDDYNFQEQAFNDLKYDNAGNYINWSKINAIKARIESDICKASNYLNKVKSNLSPADNIQVMRYSEIFDQYRKDFNSIISNAENKHNDNILFSTQKKKTDNLLSPDDSPLLFEQNKALNNSLFDIESLTHEALNILNTSKKSNEKFIRIRNKMYSIIDMHLPDIDMIQKNIMHLTIKNQRIIAATIAICIFLIILAAFR</sequence>
<dbReference type="GO" id="GO:0006906">
    <property type="term" value="P:vesicle fusion"/>
    <property type="evidence" value="ECO:0007669"/>
    <property type="project" value="TreeGrafter"/>
</dbReference>
<name>I7I9R8_BABMR</name>
<dbReference type="GO" id="GO:0005801">
    <property type="term" value="C:cis-Golgi network"/>
    <property type="evidence" value="ECO:0007669"/>
    <property type="project" value="InterPro"/>
</dbReference>
<keyword evidence="4 10" id="KW-0812">Transmembrane</keyword>
<evidence type="ECO:0000256" key="1">
    <source>
        <dbReference type="ARBA" id="ARBA00004409"/>
    </source>
</evidence>
<dbReference type="Proteomes" id="UP000002899">
    <property type="component" value="Chromosome IV"/>
</dbReference>
<keyword evidence="8 10" id="KW-0472">Membrane</keyword>
<keyword evidence="7" id="KW-0333">Golgi apparatus</keyword>
<dbReference type="PANTHER" id="PTHR21094:SF2">
    <property type="entry name" value="GOLGI SNAP RECEPTOR COMPLEX MEMBER 1"/>
    <property type="match status" value="1"/>
</dbReference>
<dbReference type="GO" id="GO:0015031">
    <property type="term" value="P:protein transport"/>
    <property type="evidence" value="ECO:0007669"/>
    <property type="project" value="UniProtKB-KW"/>
</dbReference>
<accession>I7I9R8</accession>
<evidence type="ECO:0000313" key="12">
    <source>
        <dbReference type="Proteomes" id="UP000002899"/>
    </source>
</evidence>
<reference evidence="11 12" key="1">
    <citation type="journal article" date="2012" name="Nucleic Acids Res.">
        <title>Sequencing of the smallest Apicomplexan genome from the human pathogen Babesia microti.</title>
        <authorList>
            <person name="Cornillot E."/>
            <person name="Hadj-Kaddour K."/>
            <person name="Dassouli A."/>
            <person name="Noel B."/>
            <person name="Ranwez V."/>
            <person name="Vacherie B."/>
            <person name="Augagneur Y."/>
            <person name="Bres V."/>
            <person name="Duclos A."/>
            <person name="Randazzo S."/>
            <person name="Carcy B."/>
            <person name="Debierre-Grockiego F."/>
            <person name="Delbecq S."/>
            <person name="Moubri-Menage K."/>
            <person name="Shams-Eldin H."/>
            <person name="Usmani-Brown S."/>
            <person name="Bringaud F."/>
            <person name="Wincker P."/>
            <person name="Vivares C.P."/>
            <person name="Schwarz R.T."/>
            <person name="Schetters T.P."/>
            <person name="Krause P.J."/>
            <person name="Gorenflot A."/>
            <person name="Berry V."/>
            <person name="Barbe V."/>
            <person name="Ben Mamoun C."/>
        </authorList>
    </citation>
    <scope>NUCLEOTIDE SEQUENCE [LARGE SCALE GENOMIC DNA]</scope>
    <source>
        <strain evidence="11 12">RI</strain>
    </source>
</reference>
<reference evidence="11 12" key="2">
    <citation type="journal article" date="2013" name="PLoS ONE">
        <title>Whole genome mapping and re-organization of the nuclear and mitochondrial genomes of Babesia microti isolates.</title>
        <authorList>
            <person name="Cornillot E."/>
            <person name="Dassouli A."/>
            <person name="Garg A."/>
            <person name="Pachikara N."/>
            <person name="Randazzo S."/>
            <person name="Depoix D."/>
            <person name="Carcy B."/>
            <person name="Delbecq S."/>
            <person name="Frutos R."/>
            <person name="Silva J.C."/>
            <person name="Sutton R."/>
            <person name="Krause P.J."/>
            <person name="Mamoun C.B."/>
        </authorList>
    </citation>
    <scope>NUCLEOTIDE SEQUENCE [LARGE SCALE GENOMIC DNA]</scope>
    <source>
        <strain evidence="11 12">RI</strain>
    </source>
</reference>
<dbReference type="GO" id="GO:0005484">
    <property type="term" value="F:SNAP receptor activity"/>
    <property type="evidence" value="ECO:0007669"/>
    <property type="project" value="TreeGrafter"/>
</dbReference>
<dbReference type="InterPro" id="IPR023601">
    <property type="entry name" value="Golgi_SNAP_su1"/>
</dbReference>
<dbReference type="VEuPathDB" id="PiroplasmaDB:BmR1_04g06590"/>
<dbReference type="GO" id="GO:0000139">
    <property type="term" value="C:Golgi membrane"/>
    <property type="evidence" value="ECO:0007669"/>
    <property type="project" value="UniProtKB-SubCell"/>
</dbReference>
<evidence type="ECO:0008006" key="13">
    <source>
        <dbReference type="Google" id="ProtNLM"/>
    </source>
</evidence>
<evidence type="ECO:0000256" key="3">
    <source>
        <dbReference type="ARBA" id="ARBA00022448"/>
    </source>
</evidence>
<reference evidence="11 12" key="3">
    <citation type="journal article" date="2016" name="Sci. Rep.">
        <title>Genome-wide diversity and gene expression profiling of Babesia microti isolates identify polymorphic genes that mediate host-pathogen interactions.</title>
        <authorList>
            <person name="Silva J.C."/>
            <person name="Cornillot E."/>
            <person name="McCracken C."/>
            <person name="Usmani-Brown S."/>
            <person name="Dwivedi A."/>
            <person name="Ifeonu O.O."/>
            <person name="Crabtree J."/>
            <person name="Gotia H.T."/>
            <person name="Virji A.Z."/>
            <person name="Reynes C."/>
            <person name="Colinge J."/>
            <person name="Kumar V."/>
            <person name="Lawres L."/>
            <person name="Pazzi J.E."/>
            <person name="Pablo J.V."/>
            <person name="Hung C."/>
            <person name="Brancato J."/>
            <person name="Kumari P."/>
            <person name="Orvis J."/>
            <person name="Tretina K."/>
            <person name="Chibucos M."/>
            <person name="Ott S."/>
            <person name="Sadzewicz L."/>
            <person name="Sengamalay N."/>
            <person name="Shetty A.C."/>
            <person name="Su Q."/>
            <person name="Tallon L."/>
            <person name="Fraser C.M."/>
            <person name="Frutos R."/>
            <person name="Molina D.M."/>
            <person name="Krause P.J."/>
            <person name="Ben Mamoun C."/>
        </authorList>
    </citation>
    <scope>NUCLEOTIDE SEQUENCE [LARGE SCALE GENOMIC DNA]</scope>
    <source>
        <strain evidence="11 12">RI</strain>
    </source>
</reference>
<keyword evidence="12" id="KW-1185">Reference proteome</keyword>
<feature type="compositionally biased region" description="Basic and acidic residues" evidence="9">
    <location>
        <begin position="11"/>
        <end position="21"/>
    </location>
</feature>
<evidence type="ECO:0000256" key="4">
    <source>
        <dbReference type="ARBA" id="ARBA00022692"/>
    </source>
</evidence>
<evidence type="ECO:0000256" key="5">
    <source>
        <dbReference type="ARBA" id="ARBA00022927"/>
    </source>
</evidence>
<dbReference type="GO" id="GO:0006888">
    <property type="term" value="P:endoplasmic reticulum to Golgi vesicle-mediated transport"/>
    <property type="evidence" value="ECO:0007669"/>
    <property type="project" value="InterPro"/>
</dbReference>
<feature type="transmembrane region" description="Helical" evidence="10">
    <location>
        <begin position="252"/>
        <end position="269"/>
    </location>
</feature>
<dbReference type="RefSeq" id="XP_012649922.1">
    <property type="nucleotide sequence ID" value="XM_012794468.1"/>
</dbReference>
<evidence type="ECO:0000256" key="7">
    <source>
        <dbReference type="ARBA" id="ARBA00023034"/>
    </source>
</evidence>
<proteinExistence type="inferred from homology"/>
<keyword evidence="3" id="KW-0813">Transport</keyword>
<evidence type="ECO:0000256" key="9">
    <source>
        <dbReference type="SAM" id="MobiDB-lite"/>
    </source>
</evidence>
<dbReference type="OrthoDB" id="361906at2759"/>